<dbReference type="Pfam" id="PF16248">
    <property type="entry name" value="DUF4905"/>
    <property type="match status" value="1"/>
</dbReference>
<protein>
    <recommendedName>
        <fullName evidence="3">DUF4905 domain-containing protein</fullName>
    </recommendedName>
</protein>
<organism evidence="1 2">
    <name type="scientific">Rufibacter radiotolerans</name>
    <dbReference type="NCBI Taxonomy" id="1379910"/>
    <lineage>
        <taxon>Bacteria</taxon>
        <taxon>Pseudomonadati</taxon>
        <taxon>Bacteroidota</taxon>
        <taxon>Cytophagia</taxon>
        <taxon>Cytophagales</taxon>
        <taxon>Hymenobacteraceae</taxon>
        <taxon>Rufibacter</taxon>
    </lineage>
</organism>
<name>A0A0H4VPA8_9BACT</name>
<evidence type="ECO:0000313" key="2">
    <source>
        <dbReference type="Proteomes" id="UP000036458"/>
    </source>
</evidence>
<dbReference type="KEGG" id="ruf:TH63_09085"/>
<dbReference type="RefSeq" id="WP_048920671.1">
    <property type="nucleotide sequence ID" value="NZ_CP010777.1"/>
</dbReference>
<evidence type="ECO:0008006" key="3">
    <source>
        <dbReference type="Google" id="ProtNLM"/>
    </source>
</evidence>
<accession>A0A0H4VPA8</accession>
<dbReference type="OrthoDB" id="849670at2"/>
<dbReference type="EMBL" id="CP010777">
    <property type="protein sequence ID" value="AKQ45767.1"/>
    <property type="molecule type" value="Genomic_DNA"/>
</dbReference>
<dbReference type="InterPro" id="IPR032595">
    <property type="entry name" value="DUF4905"/>
</dbReference>
<sequence>MASLKLSTEYTFQGAIWRLEVDPEQGWLAVEVRNAETLQVSFSVIDGHTGKVILNHFRLPDPWWVSLAALQDQLLYLQGFEKTQHLGLPKGVTAIDCRTQEVLFTLLHMQWVKSQKNGLVLADSVGIHHLVHPRSGALLPSDAKALKQKISGLEKATRAWQRPVQHSPESPYFQGLADFILEGEGHRPEQEIAYLETETFFCVGYHLKKENDRFMNFLVTYTLGGEPLGKLCLSQDAGAPGEPGFFTLGGKLFVLPEKSKLVGYSFPKASN</sequence>
<evidence type="ECO:0000313" key="1">
    <source>
        <dbReference type="EMBL" id="AKQ45767.1"/>
    </source>
</evidence>
<dbReference type="Proteomes" id="UP000036458">
    <property type="component" value="Chromosome"/>
</dbReference>
<dbReference type="STRING" id="1379910.TH63_09085"/>
<reference evidence="1 2" key="1">
    <citation type="submission" date="2015-01" db="EMBL/GenBank/DDBJ databases">
        <title>Rufibacter sp./DG31D/ whole genome sequencing.</title>
        <authorList>
            <person name="Kim M.K."/>
            <person name="Srinivasan S."/>
            <person name="Lee J.-J."/>
        </authorList>
    </citation>
    <scope>NUCLEOTIDE SEQUENCE [LARGE SCALE GENOMIC DNA]</scope>
    <source>
        <strain evidence="1 2">DG31D</strain>
    </source>
</reference>
<dbReference type="PATRIC" id="fig|1379910.4.peg.1971"/>
<proteinExistence type="predicted"/>
<keyword evidence="2" id="KW-1185">Reference proteome</keyword>
<gene>
    <name evidence="1" type="ORF">TH63_09085</name>
</gene>
<dbReference type="AlphaFoldDB" id="A0A0H4VPA8"/>